<dbReference type="GO" id="GO:0006890">
    <property type="term" value="P:retrograde vesicle-mediated transport, Golgi to endoplasmic reticulum"/>
    <property type="evidence" value="ECO:0007669"/>
    <property type="project" value="UniProtKB-UniRule"/>
</dbReference>
<keyword evidence="4 5" id="KW-0653">Protein transport</keyword>
<name>A0AAV6HM62_9ERIC</name>
<dbReference type="GO" id="GO:0015031">
    <property type="term" value="P:protein transport"/>
    <property type="evidence" value="ECO:0007669"/>
    <property type="project" value="UniProtKB-KW"/>
</dbReference>
<keyword evidence="3 5" id="KW-0963">Cytoplasm</keyword>
<reference evidence="7 8" key="1">
    <citation type="submission" date="2020-08" db="EMBL/GenBank/DDBJ databases">
        <title>Plant Genome Project.</title>
        <authorList>
            <person name="Zhang R.-G."/>
        </authorList>
    </citation>
    <scope>NUCLEOTIDE SEQUENCE [LARGE SCALE GENOMIC DNA]</scope>
    <source>
        <strain evidence="7">WSP0</strain>
        <tissue evidence="7">Leaf</tissue>
    </source>
</reference>
<organism evidence="7 8">
    <name type="scientific">Rhododendron griersonianum</name>
    <dbReference type="NCBI Taxonomy" id="479676"/>
    <lineage>
        <taxon>Eukaryota</taxon>
        <taxon>Viridiplantae</taxon>
        <taxon>Streptophyta</taxon>
        <taxon>Embryophyta</taxon>
        <taxon>Tracheophyta</taxon>
        <taxon>Spermatophyta</taxon>
        <taxon>Magnoliopsida</taxon>
        <taxon>eudicotyledons</taxon>
        <taxon>Gunneridae</taxon>
        <taxon>Pentapetalae</taxon>
        <taxon>asterids</taxon>
        <taxon>Ericales</taxon>
        <taxon>Ericaceae</taxon>
        <taxon>Ericoideae</taxon>
        <taxon>Rhodoreae</taxon>
        <taxon>Rhododendron</taxon>
    </lineage>
</organism>
<evidence type="ECO:0000256" key="6">
    <source>
        <dbReference type="RuleBase" id="RU366052"/>
    </source>
</evidence>
<dbReference type="PANTHER" id="PTHR10121:SF0">
    <property type="entry name" value="COATOMER SUBUNIT DELTA"/>
    <property type="match status" value="1"/>
</dbReference>
<evidence type="ECO:0000256" key="3">
    <source>
        <dbReference type="ARBA" id="ARBA00022490"/>
    </source>
</evidence>
<dbReference type="EMBL" id="JACTNZ010000013">
    <property type="protein sequence ID" value="KAG5514754.1"/>
    <property type="molecule type" value="Genomic_DNA"/>
</dbReference>
<keyword evidence="8" id="KW-1185">Reference proteome</keyword>
<dbReference type="PANTHER" id="PTHR10121">
    <property type="entry name" value="COATOMER SUBUNIT DELTA"/>
    <property type="match status" value="1"/>
</dbReference>
<evidence type="ECO:0000256" key="4">
    <source>
        <dbReference type="ARBA" id="ARBA00022927"/>
    </source>
</evidence>
<evidence type="ECO:0000256" key="1">
    <source>
        <dbReference type="ARBA" id="ARBA00010516"/>
    </source>
</evidence>
<keyword evidence="2 5" id="KW-0813">Transport</keyword>
<evidence type="ECO:0000256" key="5">
    <source>
        <dbReference type="RuleBase" id="RU364018"/>
    </source>
</evidence>
<comment type="caution">
    <text evidence="7">The sequence shown here is derived from an EMBL/GenBank/DDBJ whole genome shotgun (WGS) entry which is preliminary data.</text>
</comment>
<comment type="similarity">
    <text evidence="1 5">Belongs to the adaptor complexes medium subunit family. Delta-COP subfamily.</text>
</comment>
<dbReference type="GO" id="GO:0030126">
    <property type="term" value="C:COPI vesicle coat"/>
    <property type="evidence" value="ECO:0007669"/>
    <property type="project" value="UniProtKB-UniRule"/>
</dbReference>
<keyword evidence="5" id="KW-0931">ER-Golgi transport</keyword>
<sequence>MSRASSIPIISAVYSDTLLEHDSDKVKECRIMLPSGVIKTIPIPDFLRPFSSVFEAPSKYISQTFDPYPSLSLSPDPWATPDNGGRRLYSSIVQISGRQHTYCHVGESLALYELHRYNSRNSILEWSILLIDDSNRSGSMEFVVPLSDSSVFFPILVRFTAASTFSDLKFLRFCMIDLKFLHVITILPLKGGPSPKFAQRTILSTESYQVV</sequence>
<dbReference type="AlphaFoldDB" id="A0AAV6HM62"/>
<evidence type="ECO:0000313" key="7">
    <source>
        <dbReference type="EMBL" id="KAG5514754.1"/>
    </source>
</evidence>
<keyword evidence="5" id="KW-0472">Membrane</keyword>
<dbReference type="InterPro" id="IPR027059">
    <property type="entry name" value="Coatomer_dsu"/>
</dbReference>
<dbReference type="GO" id="GO:0000139">
    <property type="term" value="C:Golgi membrane"/>
    <property type="evidence" value="ECO:0007669"/>
    <property type="project" value="UniProtKB-SubCell"/>
</dbReference>
<evidence type="ECO:0000256" key="2">
    <source>
        <dbReference type="ARBA" id="ARBA00022448"/>
    </source>
</evidence>
<dbReference type="GO" id="GO:0051645">
    <property type="term" value="P:Golgi localization"/>
    <property type="evidence" value="ECO:0007669"/>
    <property type="project" value="TreeGrafter"/>
</dbReference>
<protein>
    <recommendedName>
        <fullName evidence="5">Coatomer subunit delta</fullName>
    </recommendedName>
</protein>
<comment type="function">
    <text evidence="5">The coatomer is a cytosolic protein complex that binds to dilysine motifs and reversibly associates with Golgi non-clathrin-coated vesicles, which further mediate biosynthetic protein transport from the ER, via the Golgi up to the trans Golgi network. Coatomer complex is required for budding from Golgi membranes, and is essential for the retrograde Golgi-to-ER transport of dilysine-tagged proteins.</text>
</comment>
<comment type="subunit">
    <text evidence="5">Oligomeric complex that consists of at least the alpha, beta, beta', gamma, delta, epsilon and zeta subunits.</text>
</comment>
<dbReference type="Proteomes" id="UP000823749">
    <property type="component" value="Chromosome 13"/>
</dbReference>
<keyword evidence="5" id="KW-0968">Cytoplasmic vesicle</keyword>
<gene>
    <name evidence="7" type="ORF">RHGRI_035969</name>
</gene>
<keyword evidence="5" id="KW-0333">Golgi apparatus</keyword>
<evidence type="ECO:0000313" key="8">
    <source>
        <dbReference type="Proteomes" id="UP000823749"/>
    </source>
</evidence>
<proteinExistence type="inferred from homology"/>
<comment type="subcellular location">
    <subcellularLocation>
        <location evidence="5 6">Cytoplasm</location>
    </subcellularLocation>
    <subcellularLocation>
        <location evidence="5 6">Cytoplasmic vesicle</location>
        <location evidence="5 6">COPI-coated vesicle membrane</location>
        <topology evidence="5 6">Peripheral membrane protein</topology>
        <orientation evidence="5 6">Cytoplasmic side</orientation>
    </subcellularLocation>
    <subcellularLocation>
        <location evidence="5 6">Golgi apparatus membrane</location>
        <topology evidence="5 6">Peripheral membrane protein</topology>
        <orientation evidence="5 6">Cytoplasmic side</orientation>
    </subcellularLocation>
</comment>
<dbReference type="GO" id="GO:0006888">
    <property type="term" value="P:endoplasmic reticulum to Golgi vesicle-mediated transport"/>
    <property type="evidence" value="ECO:0007669"/>
    <property type="project" value="TreeGrafter"/>
</dbReference>
<accession>A0AAV6HM62</accession>